<keyword evidence="1" id="KW-0479">Metal-binding</keyword>
<feature type="domain" description="ZAD" evidence="2">
    <location>
        <begin position="12"/>
        <end position="86"/>
    </location>
</feature>
<feature type="binding site" evidence="1">
    <location>
        <position position="62"/>
    </location>
    <ligand>
        <name>Zn(2+)</name>
        <dbReference type="ChEBI" id="CHEBI:29105"/>
    </ligand>
</feature>
<dbReference type="SMART" id="SM00868">
    <property type="entry name" value="zf-AD"/>
    <property type="match status" value="1"/>
</dbReference>
<dbReference type="Gene3D" id="3.40.1800.20">
    <property type="match status" value="1"/>
</dbReference>
<dbReference type="InterPro" id="IPR012934">
    <property type="entry name" value="Znf_AD"/>
</dbReference>
<comment type="caution">
    <text evidence="3">The sequence shown here is derived from an EMBL/GenBank/DDBJ whole genome shotgun (WGS) entry which is preliminary data.</text>
</comment>
<dbReference type="GO" id="GO:0005634">
    <property type="term" value="C:nucleus"/>
    <property type="evidence" value="ECO:0007669"/>
    <property type="project" value="InterPro"/>
</dbReference>
<dbReference type="PANTHER" id="PTHR39942">
    <property type="entry name" value="BCDNA.LD26519-RELATED"/>
    <property type="match status" value="1"/>
</dbReference>
<proteinExistence type="predicted"/>
<dbReference type="Pfam" id="PF07776">
    <property type="entry name" value="zf-AD"/>
    <property type="match status" value="1"/>
</dbReference>
<evidence type="ECO:0000259" key="2">
    <source>
        <dbReference type="PROSITE" id="PS51915"/>
    </source>
</evidence>
<feature type="binding site" evidence="1">
    <location>
        <position position="17"/>
    </location>
    <ligand>
        <name>Zn(2+)</name>
        <dbReference type="ChEBI" id="CHEBI:29105"/>
    </ligand>
</feature>
<feature type="binding site" evidence="1">
    <location>
        <position position="14"/>
    </location>
    <ligand>
        <name>Zn(2+)</name>
        <dbReference type="ChEBI" id="CHEBI:29105"/>
    </ligand>
</feature>
<dbReference type="PANTHER" id="PTHR39942:SF1">
    <property type="entry name" value="BCDNA.LD26519-RELATED"/>
    <property type="match status" value="1"/>
</dbReference>
<feature type="binding site" evidence="1">
    <location>
        <position position="59"/>
    </location>
    <ligand>
        <name>Zn(2+)</name>
        <dbReference type="ChEBI" id="CHEBI:29105"/>
    </ligand>
</feature>
<dbReference type="Proteomes" id="UP000625711">
    <property type="component" value="Unassembled WGS sequence"/>
</dbReference>
<keyword evidence="4" id="KW-1185">Reference proteome</keyword>
<name>A0A834HQ01_RHYFE</name>
<reference evidence="3" key="1">
    <citation type="submission" date="2020-08" db="EMBL/GenBank/DDBJ databases">
        <title>Genome sequencing and assembly of the red palm weevil Rhynchophorus ferrugineus.</title>
        <authorList>
            <person name="Dias G.B."/>
            <person name="Bergman C.M."/>
            <person name="Manee M."/>
        </authorList>
    </citation>
    <scope>NUCLEOTIDE SEQUENCE</scope>
    <source>
        <strain evidence="3">AA-2017</strain>
        <tissue evidence="3">Whole larva</tissue>
    </source>
</reference>
<protein>
    <recommendedName>
        <fullName evidence="2">ZAD domain-containing protein</fullName>
    </recommendedName>
</protein>
<dbReference type="PROSITE" id="PS51915">
    <property type="entry name" value="ZAD"/>
    <property type="match status" value="1"/>
</dbReference>
<organism evidence="3 4">
    <name type="scientific">Rhynchophorus ferrugineus</name>
    <name type="common">Red palm weevil</name>
    <name type="synonym">Curculio ferrugineus</name>
    <dbReference type="NCBI Taxonomy" id="354439"/>
    <lineage>
        <taxon>Eukaryota</taxon>
        <taxon>Metazoa</taxon>
        <taxon>Ecdysozoa</taxon>
        <taxon>Arthropoda</taxon>
        <taxon>Hexapoda</taxon>
        <taxon>Insecta</taxon>
        <taxon>Pterygota</taxon>
        <taxon>Neoptera</taxon>
        <taxon>Endopterygota</taxon>
        <taxon>Coleoptera</taxon>
        <taxon>Polyphaga</taxon>
        <taxon>Cucujiformia</taxon>
        <taxon>Curculionidae</taxon>
        <taxon>Dryophthorinae</taxon>
        <taxon>Rhynchophorus</taxon>
    </lineage>
</organism>
<dbReference type="SUPFAM" id="SSF57716">
    <property type="entry name" value="Glucocorticoid receptor-like (DNA-binding domain)"/>
    <property type="match status" value="1"/>
</dbReference>
<gene>
    <name evidence="3" type="ORF">GWI33_021367</name>
</gene>
<dbReference type="EMBL" id="JAACXV010014640">
    <property type="protein sequence ID" value="KAF7265174.1"/>
    <property type="molecule type" value="Genomic_DNA"/>
</dbReference>
<sequence length="111" mass="13019">MGSYGQAIMAGFICRLCSKQKKVVIHLYTARAKKLDLLNKIRLLPISLKKYDNLPKTVCESCIEKLNAQYHLYMKIRRCENMYRAHRNYHSDGNCPVECPLYGTEFRRMTI</sequence>
<evidence type="ECO:0000256" key="1">
    <source>
        <dbReference type="PROSITE-ProRule" id="PRU01263"/>
    </source>
</evidence>
<keyword evidence="1" id="KW-0863">Zinc-finger</keyword>
<keyword evidence="1" id="KW-0862">Zinc</keyword>
<evidence type="ECO:0000313" key="4">
    <source>
        <dbReference type="Proteomes" id="UP000625711"/>
    </source>
</evidence>
<dbReference type="GO" id="GO:0008270">
    <property type="term" value="F:zinc ion binding"/>
    <property type="evidence" value="ECO:0007669"/>
    <property type="project" value="UniProtKB-UniRule"/>
</dbReference>
<dbReference type="AlphaFoldDB" id="A0A834HQ01"/>
<dbReference type="OrthoDB" id="6600346at2759"/>
<evidence type="ECO:0000313" key="3">
    <source>
        <dbReference type="EMBL" id="KAF7265174.1"/>
    </source>
</evidence>
<accession>A0A834HQ01</accession>